<name>A0ABQ0JUX6_9BACT</name>
<comment type="caution">
    <text evidence="1">The sequence shown here is derived from an EMBL/GenBank/DDBJ whole genome shotgun (WGS) entry which is preliminary data.</text>
</comment>
<evidence type="ECO:0000313" key="2">
    <source>
        <dbReference type="Proteomes" id="UP000032309"/>
    </source>
</evidence>
<dbReference type="RefSeq" id="WP_052562657.1">
    <property type="nucleotide sequence ID" value="NZ_BAFN01000001.1"/>
</dbReference>
<organism evidence="1 2">
    <name type="scientific">Candidatus Brocadia sinica JPN1</name>
    <dbReference type="NCBI Taxonomy" id="1197129"/>
    <lineage>
        <taxon>Bacteria</taxon>
        <taxon>Pseudomonadati</taxon>
        <taxon>Planctomycetota</taxon>
        <taxon>Candidatus Brocadiia</taxon>
        <taxon>Candidatus Brocadiales</taxon>
        <taxon>Candidatus Brocadiaceae</taxon>
        <taxon>Candidatus Brocadia</taxon>
    </lineage>
</organism>
<dbReference type="Proteomes" id="UP000032309">
    <property type="component" value="Unassembled WGS sequence"/>
</dbReference>
<evidence type="ECO:0000313" key="1">
    <source>
        <dbReference type="EMBL" id="GAN32503.1"/>
    </source>
</evidence>
<reference evidence="2" key="1">
    <citation type="journal article" date="2015" name="Genome Announc.">
        <title>Draft Genome Sequence of an Anaerobic Ammonium-Oxidizing Bacterium, "Candidatus Brocadia sinica".</title>
        <authorList>
            <person name="Oshiki M."/>
            <person name="Shinyako-Hata K."/>
            <person name="Satoh H."/>
            <person name="Okabe S."/>
        </authorList>
    </citation>
    <scope>NUCLEOTIDE SEQUENCE [LARGE SCALE GENOMIC DNA]</scope>
    <source>
        <strain evidence="2">JPN1</strain>
    </source>
</reference>
<dbReference type="InterPro" id="IPR025354">
    <property type="entry name" value="DUF4258"/>
</dbReference>
<dbReference type="EMBL" id="BAFN01000001">
    <property type="protein sequence ID" value="GAN32503.1"/>
    <property type="molecule type" value="Genomic_DNA"/>
</dbReference>
<accession>A0ABQ0JUX6</accession>
<protein>
    <recommendedName>
        <fullName evidence="3">DUF4258 domain-containing protein</fullName>
    </recommendedName>
</protein>
<proteinExistence type="predicted"/>
<evidence type="ECO:0008006" key="3">
    <source>
        <dbReference type="Google" id="ProtNLM"/>
    </source>
</evidence>
<dbReference type="Pfam" id="PF14076">
    <property type="entry name" value="DUF4258"/>
    <property type="match status" value="1"/>
</dbReference>
<gene>
    <name evidence="1" type="ORF">BROSI_A1018</name>
</gene>
<sequence length="75" mass="8759">MVIKFSRHAKRRAKLYKIPESKILKILEEKELTQGTREIIENVEGFKYPLKIVVAVKEDTMTIITNYPLKKGRKG</sequence>
<keyword evidence="2" id="KW-1185">Reference proteome</keyword>